<gene>
    <name evidence="3" type="ORF">ITI46_26955</name>
</gene>
<dbReference type="EMBL" id="JADKMA010000176">
    <property type="protein sequence ID" value="MBO8195260.1"/>
    <property type="molecule type" value="Genomic_DNA"/>
</dbReference>
<comment type="caution">
    <text evidence="3">The sequence shown here is derived from an EMBL/GenBank/DDBJ whole genome shotgun (WGS) entry which is preliminary data.</text>
</comment>
<keyword evidence="4" id="KW-1185">Reference proteome</keyword>
<protein>
    <recommendedName>
        <fullName evidence="5">Lipoprotein</fullName>
    </recommendedName>
</protein>
<feature type="compositionally biased region" description="Basic and acidic residues" evidence="1">
    <location>
        <begin position="59"/>
        <end position="99"/>
    </location>
</feature>
<feature type="compositionally biased region" description="Gly residues" evidence="1">
    <location>
        <begin position="49"/>
        <end position="58"/>
    </location>
</feature>
<dbReference type="RefSeq" id="WP_209242499.1">
    <property type="nucleotide sequence ID" value="NZ_JADKMA010000176.1"/>
</dbReference>
<accession>A0ABS3XIM1</accession>
<name>A0ABS3XIM1_9ACTN</name>
<evidence type="ECO:0000313" key="4">
    <source>
        <dbReference type="Proteomes" id="UP001519064"/>
    </source>
</evidence>
<sequence length="294" mass="30524">MTRTTMRTRSRSTRRTLAAFAVLPALLLPLTACGGGGGDDGDAKSSGKSDGGSSSGKNGGDEDGGKGAEADGGKGGEDKGSDGGKGDETDENDKPDKGSAKPLTEAQLRAALLNSKDAPGYRAHESRDALDDDPPPAGPECRPLIDLFSKDSKQKRTAWAAASLLKGGKDQLSTQSTIHQVLLSAYRPGEAETFVGNLETATNKCPEILDEPDGSGKQEKVVVGPQPSPGMGDDSVRFGMTNAKNKPYGIQVTVVRSGANTMTFMSTSLTGKGPEQPKQLMDKQLAKLEEAGKS</sequence>
<organism evidence="3 4">
    <name type="scientific">Streptomyces oryzae</name>
    <dbReference type="NCBI Taxonomy" id="1434886"/>
    <lineage>
        <taxon>Bacteria</taxon>
        <taxon>Bacillati</taxon>
        <taxon>Actinomycetota</taxon>
        <taxon>Actinomycetes</taxon>
        <taxon>Kitasatosporales</taxon>
        <taxon>Streptomycetaceae</taxon>
        <taxon>Streptomyces</taxon>
    </lineage>
</organism>
<reference evidence="3 4" key="1">
    <citation type="submission" date="2020-11" db="EMBL/GenBank/DDBJ databases">
        <title>Streptomyces spirodelae sp. nov., isolated from duckweed.</title>
        <authorList>
            <person name="Saimee Y."/>
            <person name="Duangmal K."/>
        </authorList>
    </citation>
    <scope>NUCLEOTIDE SEQUENCE [LARGE SCALE GENOMIC DNA]</scope>
    <source>
        <strain evidence="3 4">S16-07</strain>
    </source>
</reference>
<feature type="region of interest" description="Disordered" evidence="1">
    <location>
        <begin position="29"/>
        <end position="144"/>
    </location>
</feature>
<evidence type="ECO:0000256" key="1">
    <source>
        <dbReference type="SAM" id="MobiDB-lite"/>
    </source>
</evidence>
<feature type="chain" id="PRO_5045363559" description="Lipoprotein" evidence="2">
    <location>
        <begin position="35"/>
        <end position="294"/>
    </location>
</feature>
<feature type="region of interest" description="Disordered" evidence="1">
    <location>
        <begin position="209"/>
        <end position="233"/>
    </location>
</feature>
<evidence type="ECO:0000256" key="2">
    <source>
        <dbReference type="SAM" id="SignalP"/>
    </source>
</evidence>
<feature type="signal peptide" evidence="2">
    <location>
        <begin position="1"/>
        <end position="34"/>
    </location>
</feature>
<keyword evidence="2" id="KW-0732">Signal</keyword>
<evidence type="ECO:0000313" key="3">
    <source>
        <dbReference type="EMBL" id="MBO8195260.1"/>
    </source>
</evidence>
<evidence type="ECO:0008006" key="5">
    <source>
        <dbReference type="Google" id="ProtNLM"/>
    </source>
</evidence>
<dbReference type="Proteomes" id="UP001519064">
    <property type="component" value="Unassembled WGS sequence"/>
</dbReference>
<proteinExistence type="predicted"/>